<keyword evidence="1" id="KW-0547">Nucleotide-binding</keyword>
<accession>R7ZQS2</accession>
<dbReference type="OrthoDB" id="9782422at2"/>
<dbReference type="GO" id="GO:0004039">
    <property type="term" value="F:allophanate hydrolase activity"/>
    <property type="evidence" value="ECO:0007669"/>
    <property type="project" value="UniProtKB-EC"/>
</dbReference>
<evidence type="ECO:0000259" key="4">
    <source>
        <dbReference type="SMART" id="SM00797"/>
    </source>
</evidence>
<dbReference type="EC" id="3.5.1.54" evidence="5"/>
<dbReference type="PATRIC" id="fig|1288963.3.peg.2840"/>
<evidence type="ECO:0000313" key="5">
    <source>
        <dbReference type="EMBL" id="EON76403.1"/>
    </source>
</evidence>
<keyword evidence="3" id="KW-0067">ATP-binding</keyword>
<dbReference type="Gene3D" id="2.40.100.10">
    <property type="entry name" value="Cyclophilin-like"/>
    <property type="match status" value="1"/>
</dbReference>
<dbReference type="STRING" id="1232681.ADIS_2853"/>
<feature type="domain" description="Carboxyltransferase" evidence="4">
    <location>
        <begin position="29"/>
        <end position="286"/>
    </location>
</feature>
<comment type="caution">
    <text evidence="5">The sequence shown here is derived from an EMBL/GenBank/DDBJ whole genome shotgun (WGS) entry which is preliminary data.</text>
</comment>
<dbReference type="RefSeq" id="WP_010854987.1">
    <property type="nucleotide sequence ID" value="NZ_AQHR01000085.1"/>
</dbReference>
<name>R7ZQS2_9BACT</name>
<keyword evidence="6" id="KW-1185">Reference proteome</keyword>
<evidence type="ECO:0000256" key="2">
    <source>
        <dbReference type="ARBA" id="ARBA00022801"/>
    </source>
</evidence>
<gene>
    <name evidence="5" type="ORF">ADIS_2853</name>
</gene>
<evidence type="ECO:0000256" key="3">
    <source>
        <dbReference type="ARBA" id="ARBA00022840"/>
    </source>
</evidence>
<dbReference type="Pfam" id="PF02626">
    <property type="entry name" value="CT_A_B"/>
    <property type="match status" value="1"/>
</dbReference>
<evidence type="ECO:0000313" key="6">
    <source>
        <dbReference type="Proteomes" id="UP000013909"/>
    </source>
</evidence>
<dbReference type="AlphaFoldDB" id="R7ZQS2"/>
<proteinExistence type="predicted"/>
<organism evidence="5 6">
    <name type="scientific">Lunatimonas lonarensis</name>
    <dbReference type="NCBI Taxonomy" id="1232681"/>
    <lineage>
        <taxon>Bacteria</taxon>
        <taxon>Pseudomonadati</taxon>
        <taxon>Bacteroidota</taxon>
        <taxon>Cytophagia</taxon>
        <taxon>Cytophagales</taxon>
        <taxon>Cyclobacteriaceae</taxon>
    </lineage>
</organism>
<dbReference type="EMBL" id="AQHR01000085">
    <property type="protein sequence ID" value="EON76403.1"/>
    <property type="molecule type" value="Genomic_DNA"/>
</dbReference>
<keyword evidence="2 5" id="KW-0378">Hydrolase</keyword>
<dbReference type="InterPro" id="IPR029000">
    <property type="entry name" value="Cyclophilin-like_dom_sf"/>
</dbReference>
<reference evidence="5 6" key="1">
    <citation type="submission" date="2013-02" db="EMBL/GenBank/DDBJ databases">
        <title>A novel strain isolated from Lonar lake, Maharashtra, India.</title>
        <authorList>
            <person name="Singh A."/>
        </authorList>
    </citation>
    <scope>NUCLEOTIDE SEQUENCE [LARGE SCALE GENOMIC DNA]</scope>
    <source>
        <strain evidence="5 6">AK24</strain>
    </source>
</reference>
<sequence>MRSRSAFFQIIDPGVQVSLQDGGRLGYAGFGVPESGFMDTISAGRANLVLGNTPDHPCLEFAPGRVQMLVRGSCQVVFSGAEVEIEVNGVRCEQLQVISLQDGTSIHIKPGKFGNWLYMAINGKWHASDLFGSKSFYPLVTDRAGYLSGECAYFSRSKNVVSTSHALVKNKLFWLGDSVEAYKGPEFELLDLVGRQQLSGQAFEVTAVMNRMGYQLAGKVTHQLPEILSAPVYPGTIQLTPSGNLIVLMKDAQVTGGYPRVLQLTPKSLAMLSQKRAGDTIVFKVI</sequence>
<dbReference type="PANTHER" id="PTHR43309">
    <property type="entry name" value="5-OXOPROLINASE SUBUNIT C"/>
    <property type="match status" value="1"/>
</dbReference>
<protein>
    <submittedName>
        <fullName evidence="5">Allophanate hydrolase 2 subunit 2</fullName>
        <ecNumber evidence="5">3.5.1.54</ecNumber>
    </submittedName>
</protein>
<dbReference type="SMART" id="SM00797">
    <property type="entry name" value="AHS2"/>
    <property type="match status" value="1"/>
</dbReference>
<dbReference type="Proteomes" id="UP000013909">
    <property type="component" value="Unassembled WGS sequence"/>
</dbReference>
<dbReference type="GO" id="GO:0005524">
    <property type="term" value="F:ATP binding"/>
    <property type="evidence" value="ECO:0007669"/>
    <property type="project" value="UniProtKB-KW"/>
</dbReference>
<evidence type="ECO:0000256" key="1">
    <source>
        <dbReference type="ARBA" id="ARBA00022741"/>
    </source>
</evidence>
<dbReference type="InterPro" id="IPR003778">
    <property type="entry name" value="CT_A_B"/>
</dbReference>
<dbReference type="PANTHER" id="PTHR43309:SF3">
    <property type="entry name" value="5-OXOPROLINASE SUBUNIT C"/>
    <property type="match status" value="1"/>
</dbReference>
<dbReference type="InterPro" id="IPR052708">
    <property type="entry name" value="PxpC"/>
</dbReference>